<accession>A0A9D4RW54</accession>
<keyword evidence="2" id="KW-1185">Reference proteome</keyword>
<dbReference type="OrthoDB" id="6207387at2759"/>
<dbReference type="EMBL" id="JAIWYP010000001">
    <property type="protein sequence ID" value="KAH3881145.1"/>
    <property type="molecule type" value="Genomic_DNA"/>
</dbReference>
<organism evidence="1 2">
    <name type="scientific">Dreissena polymorpha</name>
    <name type="common">Zebra mussel</name>
    <name type="synonym">Mytilus polymorpha</name>
    <dbReference type="NCBI Taxonomy" id="45954"/>
    <lineage>
        <taxon>Eukaryota</taxon>
        <taxon>Metazoa</taxon>
        <taxon>Spiralia</taxon>
        <taxon>Lophotrochozoa</taxon>
        <taxon>Mollusca</taxon>
        <taxon>Bivalvia</taxon>
        <taxon>Autobranchia</taxon>
        <taxon>Heteroconchia</taxon>
        <taxon>Euheterodonta</taxon>
        <taxon>Imparidentia</taxon>
        <taxon>Neoheterodontei</taxon>
        <taxon>Myida</taxon>
        <taxon>Dreissenoidea</taxon>
        <taxon>Dreissenidae</taxon>
        <taxon>Dreissena</taxon>
    </lineage>
</organism>
<gene>
    <name evidence="1" type="ORF">DPMN_005068</name>
</gene>
<dbReference type="AlphaFoldDB" id="A0A9D4RW54"/>
<comment type="caution">
    <text evidence="1">The sequence shown here is derived from an EMBL/GenBank/DDBJ whole genome shotgun (WGS) entry which is preliminary data.</text>
</comment>
<evidence type="ECO:0000313" key="2">
    <source>
        <dbReference type="Proteomes" id="UP000828390"/>
    </source>
</evidence>
<proteinExistence type="predicted"/>
<sequence>MTLTVQGAPTPAPNRVVRDQSAVMHDAPCYVLSPENPVINISPRETIDDMVRRTEGVKIAASKIIKHMKDTILQSKLLQWVETDSFVTSSFTPAAAVANREQAFREHYSLLFRLVTHVEHVYKNNTIKQQSESGSLKSQIRDLEKEIFQLLCDLKIASRLTAQSVPSSDTTVSNQFKNLATTTVNEMLRAYIVIRDVEKVMTSLHRIYIAVRDSPVGIKP</sequence>
<name>A0A9D4RW54_DREPO</name>
<evidence type="ECO:0000313" key="1">
    <source>
        <dbReference type="EMBL" id="KAH3881145.1"/>
    </source>
</evidence>
<reference evidence="1" key="1">
    <citation type="journal article" date="2019" name="bioRxiv">
        <title>The Genome of the Zebra Mussel, Dreissena polymorpha: A Resource for Invasive Species Research.</title>
        <authorList>
            <person name="McCartney M.A."/>
            <person name="Auch B."/>
            <person name="Kono T."/>
            <person name="Mallez S."/>
            <person name="Zhang Y."/>
            <person name="Obille A."/>
            <person name="Becker A."/>
            <person name="Abrahante J.E."/>
            <person name="Garbe J."/>
            <person name="Badalamenti J.P."/>
            <person name="Herman A."/>
            <person name="Mangelson H."/>
            <person name="Liachko I."/>
            <person name="Sullivan S."/>
            <person name="Sone E.D."/>
            <person name="Koren S."/>
            <person name="Silverstein K.A.T."/>
            <person name="Beckman K.B."/>
            <person name="Gohl D.M."/>
        </authorList>
    </citation>
    <scope>NUCLEOTIDE SEQUENCE</scope>
    <source>
        <strain evidence="1">Duluth1</strain>
        <tissue evidence="1">Whole animal</tissue>
    </source>
</reference>
<reference evidence="1" key="2">
    <citation type="submission" date="2020-11" db="EMBL/GenBank/DDBJ databases">
        <authorList>
            <person name="McCartney M.A."/>
            <person name="Auch B."/>
            <person name="Kono T."/>
            <person name="Mallez S."/>
            <person name="Becker A."/>
            <person name="Gohl D.M."/>
            <person name="Silverstein K.A.T."/>
            <person name="Koren S."/>
            <person name="Bechman K.B."/>
            <person name="Herman A."/>
            <person name="Abrahante J.E."/>
            <person name="Garbe J."/>
        </authorList>
    </citation>
    <scope>NUCLEOTIDE SEQUENCE</scope>
    <source>
        <strain evidence="1">Duluth1</strain>
        <tissue evidence="1">Whole animal</tissue>
    </source>
</reference>
<dbReference type="Proteomes" id="UP000828390">
    <property type="component" value="Unassembled WGS sequence"/>
</dbReference>
<protein>
    <submittedName>
        <fullName evidence="1">Uncharacterized protein</fullName>
    </submittedName>
</protein>